<feature type="region of interest" description="Disordered" evidence="1">
    <location>
        <begin position="1"/>
        <end position="28"/>
    </location>
</feature>
<accession>A0A6J5NE97</accession>
<dbReference type="EMBL" id="LR798343">
    <property type="protein sequence ID" value="CAB5225681.1"/>
    <property type="molecule type" value="Genomic_DNA"/>
</dbReference>
<reference evidence="2" key="1">
    <citation type="submission" date="2020-04" db="EMBL/GenBank/DDBJ databases">
        <authorList>
            <person name="Chiriac C."/>
            <person name="Salcher M."/>
            <person name="Ghai R."/>
            <person name="Kavagutti S V."/>
        </authorList>
    </citation>
    <scope>NUCLEOTIDE SEQUENCE</scope>
</reference>
<proteinExistence type="predicted"/>
<name>A0A6J5NE97_9CAUD</name>
<gene>
    <name evidence="2" type="ORF">UFOVP675_30</name>
    <name evidence="3" type="ORF">UFOVP747_69</name>
</gene>
<evidence type="ECO:0000256" key="1">
    <source>
        <dbReference type="SAM" id="MobiDB-lite"/>
    </source>
</evidence>
<evidence type="ECO:0008006" key="4">
    <source>
        <dbReference type="Google" id="ProtNLM"/>
    </source>
</evidence>
<evidence type="ECO:0000313" key="2">
    <source>
        <dbReference type="EMBL" id="CAB4157002.1"/>
    </source>
</evidence>
<protein>
    <recommendedName>
        <fullName evidence="4">DUF736 domain-containing protein</fullName>
    </recommendedName>
</protein>
<evidence type="ECO:0000313" key="3">
    <source>
        <dbReference type="EMBL" id="CAB5225681.1"/>
    </source>
</evidence>
<dbReference type="EMBL" id="LR796648">
    <property type="protein sequence ID" value="CAB4157002.1"/>
    <property type="molecule type" value="Genomic_DNA"/>
</dbReference>
<sequence length="86" mass="9498">MSDTYDNSGALFRNDRKTEDRHPDHTGSITIDGKSYWLSAWVKTGKTGTRFFSLSVKPKDAAPAQQAPKGGGNPLDDDIPFAAEWR</sequence>
<organism evidence="2">
    <name type="scientific">uncultured Caudovirales phage</name>
    <dbReference type="NCBI Taxonomy" id="2100421"/>
    <lineage>
        <taxon>Viruses</taxon>
        <taxon>Duplodnaviria</taxon>
        <taxon>Heunggongvirae</taxon>
        <taxon>Uroviricota</taxon>
        <taxon>Caudoviricetes</taxon>
        <taxon>Peduoviridae</taxon>
        <taxon>Maltschvirus</taxon>
        <taxon>Maltschvirus maltsch</taxon>
    </lineage>
</organism>
<feature type="region of interest" description="Disordered" evidence="1">
    <location>
        <begin position="58"/>
        <end position="86"/>
    </location>
</feature>
<feature type="compositionally biased region" description="Basic and acidic residues" evidence="1">
    <location>
        <begin position="13"/>
        <end position="25"/>
    </location>
</feature>